<protein>
    <submittedName>
        <fullName evidence="1">RGD-containing lipoprotein</fullName>
    </submittedName>
</protein>
<name>A0A380FAL6_STAGA</name>
<proteinExistence type="predicted"/>
<evidence type="ECO:0000313" key="1">
    <source>
        <dbReference type="EMBL" id="SUM30639.1"/>
    </source>
</evidence>
<gene>
    <name evidence="1" type="primary">rlp_6</name>
    <name evidence="1" type="ORF">NCTC12195_00038</name>
</gene>
<organism evidence="1 2">
    <name type="scientific">Staphylococcus gallinarum</name>
    <dbReference type="NCBI Taxonomy" id="1293"/>
    <lineage>
        <taxon>Bacteria</taxon>
        <taxon>Bacillati</taxon>
        <taxon>Bacillota</taxon>
        <taxon>Bacilli</taxon>
        <taxon>Bacillales</taxon>
        <taxon>Staphylococcaceae</taxon>
        <taxon>Staphylococcus</taxon>
    </lineage>
</organism>
<reference evidence="1 2" key="1">
    <citation type="submission" date="2018-06" db="EMBL/GenBank/DDBJ databases">
        <authorList>
            <consortium name="Pathogen Informatics"/>
            <person name="Doyle S."/>
        </authorList>
    </citation>
    <scope>NUCLEOTIDE SEQUENCE [LARGE SCALE GENOMIC DNA]</scope>
    <source>
        <strain evidence="1 2">NCTC12195</strain>
    </source>
</reference>
<dbReference type="EMBL" id="UHDK01000001">
    <property type="protein sequence ID" value="SUM30639.1"/>
    <property type="molecule type" value="Genomic_DNA"/>
</dbReference>
<dbReference type="PROSITE" id="PS51257">
    <property type="entry name" value="PROKAR_LIPOPROTEIN"/>
    <property type="match status" value="1"/>
</dbReference>
<accession>A0A380FAL6</accession>
<keyword evidence="1" id="KW-0449">Lipoprotein</keyword>
<sequence>MKKIIGISMVALMMILSGCSIPTKSELKDSKQHVNVKGEKPTIKIFRSG</sequence>
<evidence type="ECO:0000313" key="2">
    <source>
        <dbReference type="Proteomes" id="UP000255277"/>
    </source>
</evidence>
<dbReference type="AlphaFoldDB" id="A0A380FAL6"/>
<dbReference type="Proteomes" id="UP000255277">
    <property type="component" value="Unassembled WGS sequence"/>
</dbReference>